<dbReference type="Proteomes" id="UP000177235">
    <property type="component" value="Unassembled WGS sequence"/>
</dbReference>
<gene>
    <name evidence="4" type="ORF">A3J05_03490</name>
</gene>
<evidence type="ECO:0008006" key="6">
    <source>
        <dbReference type="Google" id="ProtNLM"/>
    </source>
</evidence>
<dbReference type="CDD" id="cd08547">
    <property type="entry name" value="Type_II_cohesin"/>
    <property type="match status" value="1"/>
</dbReference>
<feature type="region of interest" description="Disordered" evidence="1">
    <location>
        <begin position="164"/>
        <end position="186"/>
    </location>
</feature>
<evidence type="ECO:0000256" key="1">
    <source>
        <dbReference type="SAM" id="MobiDB-lite"/>
    </source>
</evidence>
<feature type="chain" id="PRO_5009520507" description="Cohesin domain-containing protein" evidence="3">
    <location>
        <begin position="29"/>
        <end position="490"/>
    </location>
</feature>
<evidence type="ECO:0000313" key="5">
    <source>
        <dbReference type="Proteomes" id="UP000177235"/>
    </source>
</evidence>
<name>A0A1F5QD62_9BACT</name>
<dbReference type="EMBL" id="MFFF01000001">
    <property type="protein sequence ID" value="OGF00135.1"/>
    <property type="molecule type" value="Genomic_DNA"/>
</dbReference>
<protein>
    <recommendedName>
        <fullName evidence="6">Cohesin domain-containing protein</fullName>
    </recommendedName>
</protein>
<keyword evidence="2" id="KW-1133">Transmembrane helix</keyword>
<keyword evidence="3" id="KW-0732">Signal</keyword>
<evidence type="ECO:0000256" key="3">
    <source>
        <dbReference type="SAM" id="SignalP"/>
    </source>
</evidence>
<dbReference type="GO" id="GO:0030246">
    <property type="term" value="F:carbohydrate binding"/>
    <property type="evidence" value="ECO:0007669"/>
    <property type="project" value="InterPro"/>
</dbReference>
<feature type="transmembrane region" description="Helical" evidence="2">
    <location>
        <begin position="375"/>
        <end position="397"/>
    </location>
</feature>
<dbReference type="SUPFAM" id="SSF49384">
    <property type="entry name" value="Carbohydrate-binding domain"/>
    <property type="match status" value="1"/>
</dbReference>
<feature type="signal peptide" evidence="3">
    <location>
        <begin position="1"/>
        <end position="28"/>
    </location>
</feature>
<comment type="caution">
    <text evidence="4">The sequence shown here is derived from an EMBL/GenBank/DDBJ whole genome shotgun (WGS) entry which is preliminary data.</text>
</comment>
<dbReference type="CDD" id="cd06503">
    <property type="entry name" value="ATP-synt_Fo_b"/>
    <property type="match status" value="1"/>
</dbReference>
<keyword evidence="2" id="KW-0472">Membrane</keyword>
<keyword evidence="2" id="KW-0812">Transmembrane</keyword>
<evidence type="ECO:0000313" key="4">
    <source>
        <dbReference type="EMBL" id="OGF00135.1"/>
    </source>
</evidence>
<dbReference type="Gene3D" id="2.60.40.10">
    <property type="entry name" value="Immunoglobulins"/>
    <property type="match status" value="1"/>
</dbReference>
<dbReference type="Gene3D" id="2.60.40.680">
    <property type="match status" value="1"/>
</dbReference>
<dbReference type="InterPro" id="IPR013783">
    <property type="entry name" value="Ig-like_fold"/>
</dbReference>
<dbReference type="AlphaFoldDB" id="A0A1F5QD62"/>
<evidence type="ECO:0000256" key="2">
    <source>
        <dbReference type="SAM" id="Phobius"/>
    </source>
</evidence>
<organism evidence="4 5">
    <name type="scientific">Candidatus Doudnabacteria bacterium RIFCSPLOWO2_02_FULL_48_13</name>
    <dbReference type="NCBI Taxonomy" id="1817845"/>
    <lineage>
        <taxon>Bacteria</taxon>
        <taxon>Candidatus Doudnaibacteriota</taxon>
    </lineage>
</organism>
<reference evidence="4 5" key="1">
    <citation type="journal article" date="2016" name="Nat. Commun.">
        <title>Thousands of microbial genomes shed light on interconnected biogeochemical processes in an aquifer system.</title>
        <authorList>
            <person name="Anantharaman K."/>
            <person name="Brown C.T."/>
            <person name="Hug L.A."/>
            <person name="Sharon I."/>
            <person name="Castelle C.J."/>
            <person name="Probst A.J."/>
            <person name="Thomas B.C."/>
            <person name="Singh A."/>
            <person name="Wilkins M.J."/>
            <person name="Karaoz U."/>
            <person name="Brodie E.L."/>
            <person name="Williams K.H."/>
            <person name="Hubbard S.S."/>
            <person name="Banfield J.F."/>
        </authorList>
    </citation>
    <scope>NUCLEOTIDE SEQUENCE [LARGE SCALE GENOMIC DNA]</scope>
</reference>
<sequence length="490" mass="53083">MENKKQIIIASSLLLALTSVFLPRPAQAASLYFSPASGSFSVGATFNVTVRTDTQGAAVNTTEANIAYPSESLELVRVTASPTFYLQTPGSPARGNGTAYFGGGLPSPGYTGANGVVGTMTFRAIKEGDATVSISSGKVLLNDGSGTEGLNATAGARYAITTAPTPQPTTGGHGSPVVSSATHPDPGKWYRGKTATLSWSRPEGVYGFSFELDHDPGTVPDNILDTTITTTRTYEDLADGVWYFHIKSRGQSLGSAFGETAHFPIQIDTVAPKPLDIKVPEHDNLQDMPSTFTLYFEHDDPNLDYYELYLDGVLIATIPHNPFTFENLAPGHHSIKLVAFDKAGNKTESSLSIAVTQKTPALGLDFFDQTFTLPAYILIILNLVVIILLAVIIWLVVRRRHSGNNLDERINDLQKQIDKSLEKTKKEIGRKLTKLIKQYEGQVSEDDLQAADLIKEGIAEAEEKIDTELSRLSEAKRQTRGSRSKTKDAE</sequence>
<accession>A0A1F5QD62</accession>
<feature type="region of interest" description="Disordered" evidence="1">
    <location>
        <begin position="469"/>
        <end position="490"/>
    </location>
</feature>
<proteinExistence type="predicted"/>
<dbReference type="InterPro" id="IPR008965">
    <property type="entry name" value="CBM2/CBM3_carb-bd_dom_sf"/>
</dbReference>